<feature type="domain" description="Glycosyltransferase subfamily 4-like N-terminal" evidence="2">
    <location>
        <begin position="15"/>
        <end position="171"/>
    </location>
</feature>
<evidence type="ECO:0000259" key="2">
    <source>
        <dbReference type="Pfam" id="PF13439"/>
    </source>
</evidence>
<gene>
    <name evidence="3" type="ORF">SAMN04488692_12720</name>
</gene>
<keyword evidence="3" id="KW-0808">Transferase</keyword>
<dbReference type="SUPFAM" id="SSF53756">
    <property type="entry name" value="UDP-Glycosyltransferase/glycogen phosphorylase"/>
    <property type="match status" value="1"/>
</dbReference>
<evidence type="ECO:0000313" key="4">
    <source>
        <dbReference type="Proteomes" id="UP000199476"/>
    </source>
</evidence>
<accession>A0A1G9SAH2</accession>
<dbReference type="PANTHER" id="PTHR12526:SF630">
    <property type="entry name" value="GLYCOSYLTRANSFERASE"/>
    <property type="match status" value="1"/>
</dbReference>
<dbReference type="OrthoDB" id="9762705at2"/>
<dbReference type="EMBL" id="FNGO01000027">
    <property type="protein sequence ID" value="SDM32474.1"/>
    <property type="molecule type" value="Genomic_DNA"/>
</dbReference>
<dbReference type="InterPro" id="IPR028098">
    <property type="entry name" value="Glyco_trans_4-like_N"/>
</dbReference>
<sequence length="389" mass="44376">MKKKLAIIIPTLSNGGAQRIVSNLSQAAHQKFDIHIVLYRKDVTYPYNGNLHIAGDCDNKKGRLFKNIVQTKNINNILKQIKPDITLSFLPNANLNNILVGEGKKVLSVRNMRSYSLSGKRGLIYKILIKSLYNKADNIVAISKGVKKDLIDNFNIDESLIEVIYNICNLDMINKEKHKKIPPNEKNIFNNPVVINVGRLVTQKGQWHLIRSFKQVKQSVKNAQLVILGKGNLKGYLEELAEKLDLSDSVHFLGFKENPFKYLYNADIFVFSSLYEGFGNVVLEAMACGLPIVSTDCLAGPREILCDNIEYRINEKEYGEYGILVPVFDGNKYFHTDEITKNEKIMAETIIEVFGYDELRGKYVNQSSKRVQDFSVNNIVRKWIEFLDY</sequence>
<dbReference type="Gene3D" id="3.40.50.2000">
    <property type="entry name" value="Glycogen Phosphorylase B"/>
    <property type="match status" value="2"/>
</dbReference>
<dbReference type="CDD" id="cd03811">
    <property type="entry name" value="GT4_GT28_WabH-like"/>
    <property type="match status" value="1"/>
</dbReference>
<dbReference type="GO" id="GO:0016757">
    <property type="term" value="F:glycosyltransferase activity"/>
    <property type="evidence" value="ECO:0007669"/>
    <property type="project" value="InterPro"/>
</dbReference>
<dbReference type="RefSeq" id="WP_089761809.1">
    <property type="nucleotide sequence ID" value="NZ_FNGO01000027.1"/>
</dbReference>
<dbReference type="Pfam" id="PF00534">
    <property type="entry name" value="Glycos_transf_1"/>
    <property type="match status" value="1"/>
</dbReference>
<feature type="domain" description="Glycosyl transferase family 1" evidence="1">
    <location>
        <begin position="190"/>
        <end position="309"/>
    </location>
</feature>
<evidence type="ECO:0000259" key="1">
    <source>
        <dbReference type="Pfam" id="PF00534"/>
    </source>
</evidence>
<evidence type="ECO:0000313" key="3">
    <source>
        <dbReference type="EMBL" id="SDM32474.1"/>
    </source>
</evidence>
<dbReference type="Pfam" id="PF13439">
    <property type="entry name" value="Glyco_transf_4"/>
    <property type="match status" value="1"/>
</dbReference>
<proteinExistence type="predicted"/>
<dbReference type="STRING" id="321763.SAMN04488692_12720"/>
<dbReference type="PANTHER" id="PTHR12526">
    <property type="entry name" value="GLYCOSYLTRANSFERASE"/>
    <property type="match status" value="1"/>
</dbReference>
<protein>
    <submittedName>
        <fullName evidence="3">N-acetylgalactosamine-N,N'-diacetylbacillosaminyl-diphospho-undecaprenol 4-alpha-N-acetylgalactosaminyltransferase</fullName>
    </submittedName>
</protein>
<dbReference type="Proteomes" id="UP000199476">
    <property type="component" value="Unassembled WGS sequence"/>
</dbReference>
<reference evidence="3 4" key="1">
    <citation type="submission" date="2016-10" db="EMBL/GenBank/DDBJ databases">
        <authorList>
            <person name="de Groot N.N."/>
        </authorList>
    </citation>
    <scope>NUCLEOTIDE SEQUENCE [LARGE SCALE GENOMIC DNA]</scope>
    <source>
        <strain evidence="3 4">SLAS-1</strain>
    </source>
</reference>
<keyword evidence="4" id="KW-1185">Reference proteome</keyword>
<dbReference type="AlphaFoldDB" id="A0A1G9SAH2"/>
<dbReference type="InterPro" id="IPR001296">
    <property type="entry name" value="Glyco_trans_1"/>
</dbReference>
<name>A0A1G9SAH2_9FIRM</name>
<organism evidence="3 4">
    <name type="scientific">Halarsenatibacter silvermanii</name>
    <dbReference type="NCBI Taxonomy" id="321763"/>
    <lineage>
        <taxon>Bacteria</taxon>
        <taxon>Bacillati</taxon>
        <taxon>Bacillota</taxon>
        <taxon>Clostridia</taxon>
        <taxon>Halanaerobiales</taxon>
        <taxon>Halarsenatibacteraceae</taxon>
        <taxon>Halarsenatibacter</taxon>
    </lineage>
</organism>